<dbReference type="Pfam" id="PF16041">
    <property type="entry name" value="APD1-4_M"/>
    <property type="match status" value="1"/>
</dbReference>
<dbReference type="InterPro" id="IPR013083">
    <property type="entry name" value="Znf_RING/FYVE/PHD"/>
</dbReference>
<dbReference type="InterPro" id="IPR001841">
    <property type="entry name" value="Znf_RING"/>
</dbReference>
<keyword evidence="6" id="KW-0812">Transmembrane</keyword>
<dbReference type="InterPro" id="IPR032008">
    <property type="entry name" value="APD1-4_N"/>
</dbReference>
<name>A0A1D1Y404_9ARAE</name>
<feature type="region of interest" description="Disordered" evidence="5">
    <location>
        <begin position="1"/>
        <end position="60"/>
    </location>
</feature>
<feature type="transmembrane region" description="Helical" evidence="6">
    <location>
        <begin position="97"/>
        <end position="119"/>
    </location>
</feature>
<gene>
    <name evidence="8" type="primary">RFFL_7</name>
    <name evidence="8" type="ORF">g.85019</name>
</gene>
<dbReference type="EMBL" id="GDJX01018557">
    <property type="protein sequence ID" value="JAT49379.1"/>
    <property type="molecule type" value="Transcribed_RNA"/>
</dbReference>
<keyword evidence="3" id="KW-0862">Zinc</keyword>
<keyword evidence="6" id="KW-0472">Membrane</keyword>
<keyword evidence="6" id="KW-1133">Transmembrane helix</keyword>
<dbReference type="Pfam" id="PF16040">
    <property type="entry name" value="APD1-4_N"/>
    <property type="match status" value="1"/>
</dbReference>
<evidence type="ECO:0000256" key="2">
    <source>
        <dbReference type="ARBA" id="ARBA00022771"/>
    </source>
</evidence>
<dbReference type="Pfam" id="PF13920">
    <property type="entry name" value="zf-C3HC4_3"/>
    <property type="match status" value="1"/>
</dbReference>
<feature type="compositionally biased region" description="Low complexity" evidence="5">
    <location>
        <begin position="24"/>
        <end position="37"/>
    </location>
</feature>
<keyword evidence="1" id="KW-0479">Metal-binding</keyword>
<evidence type="ECO:0000259" key="7">
    <source>
        <dbReference type="PROSITE" id="PS50089"/>
    </source>
</evidence>
<reference evidence="8" key="1">
    <citation type="submission" date="2015-07" db="EMBL/GenBank/DDBJ databases">
        <title>Transcriptome Assembly of Anthurium amnicola.</title>
        <authorList>
            <person name="Suzuki J."/>
        </authorList>
    </citation>
    <scope>NUCLEOTIDE SEQUENCE</scope>
</reference>
<dbReference type="GO" id="GO:0016567">
    <property type="term" value="P:protein ubiquitination"/>
    <property type="evidence" value="ECO:0007669"/>
    <property type="project" value="TreeGrafter"/>
</dbReference>
<accession>A0A1D1Y404</accession>
<dbReference type="GO" id="GO:0008270">
    <property type="term" value="F:zinc ion binding"/>
    <property type="evidence" value="ECO:0007669"/>
    <property type="project" value="UniProtKB-KW"/>
</dbReference>
<evidence type="ECO:0000256" key="3">
    <source>
        <dbReference type="ARBA" id="ARBA00022833"/>
    </source>
</evidence>
<keyword evidence="2 4" id="KW-0863">Zinc-finger</keyword>
<evidence type="ECO:0000313" key="8">
    <source>
        <dbReference type="EMBL" id="JAT49379.1"/>
    </source>
</evidence>
<organism evidence="8">
    <name type="scientific">Anthurium amnicola</name>
    <dbReference type="NCBI Taxonomy" id="1678845"/>
    <lineage>
        <taxon>Eukaryota</taxon>
        <taxon>Viridiplantae</taxon>
        <taxon>Streptophyta</taxon>
        <taxon>Embryophyta</taxon>
        <taxon>Tracheophyta</taxon>
        <taxon>Spermatophyta</taxon>
        <taxon>Magnoliopsida</taxon>
        <taxon>Liliopsida</taxon>
        <taxon>Araceae</taxon>
        <taxon>Pothoideae</taxon>
        <taxon>Potheae</taxon>
        <taxon>Anthurium</taxon>
    </lineage>
</organism>
<feature type="compositionally biased region" description="Basic residues" evidence="5">
    <location>
        <begin position="48"/>
        <end position="60"/>
    </location>
</feature>
<dbReference type="SUPFAM" id="SSF57850">
    <property type="entry name" value="RING/U-box"/>
    <property type="match status" value="1"/>
</dbReference>
<dbReference type="PANTHER" id="PTHR46858">
    <property type="entry name" value="OS05G0521000 PROTEIN"/>
    <property type="match status" value="1"/>
</dbReference>
<dbReference type="PROSITE" id="PS50089">
    <property type="entry name" value="ZF_RING_2"/>
    <property type="match status" value="1"/>
</dbReference>
<evidence type="ECO:0000256" key="6">
    <source>
        <dbReference type="SAM" id="Phobius"/>
    </source>
</evidence>
<dbReference type="GO" id="GO:0005768">
    <property type="term" value="C:endosome"/>
    <property type="evidence" value="ECO:0007669"/>
    <property type="project" value="TreeGrafter"/>
</dbReference>
<proteinExistence type="predicted"/>
<sequence>MEEGSDSRRQVDAPPSSPLPSSNPPHSAVAASSSPLATVEEGDEVHRHHDHRRRRHDHHRRIQASVTYRVTISSSSPPATNDGAAPWLTQVTREDTWSCLVVLLTFWFFVSVTLILGFYGSVSLVLGPNSSLLLHANSYFVQDIKFQSDTDRPGPLLYGFSERPPLDVKITWSESHNLSIPANFHEEWAYYLNEGSRIDISYNVKLQGSFPLTLLIVQGEESFVKWIEDPLLPMTTSSWNLVNGTGLVQQKILKSSDYYIALSNLNPLSAEVELNIEVDALLYNTTRAYYNCSLHHDLCVMKLFFLRTNAAILATSGPQQNEDNEWIIKLSYGPRWIAYFVGSGSMTVMILLALKVINYLRANSGDPTHSQVAPEATYERTPLLSNEDDDHSSLGSSYDSISNDENDIEEQLEVAPNEPKPVIGSEGSDTQHLCTVCCDAPKDCFFLPCGHCATCFTCGTRVTEEAGICPICRRRMKKVKKIFTV</sequence>
<dbReference type="GO" id="GO:0061630">
    <property type="term" value="F:ubiquitin protein ligase activity"/>
    <property type="evidence" value="ECO:0007669"/>
    <property type="project" value="TreeGrafter"/>
</dbReference>
<dbReference type="AlphaFoldDB" id="A0A1D1Y404"/>
<protein>
    <submittedName>
        <fullName evidence="8">E3 ubiquitin-protein ligase rififylin</fullName>
    </submittedName>
</protein>
<feature type="compositionally biased region" description="Basic and acidic residues" evidence="5">
    <location>
        <begin position="1"/>
        <end position="11"/>
    </location>
</feature>
<evidence type="ECO:0000256" key="4">
    <source>
        <dbReference type="PROSITE-ProRule" id="PRU00175"/>
    </source>
</evidence>
<dbReference type="InterPro" id="IPR032010">
    <property type="entry name" value="APD1-4_M"/>
</dbReference>
<dbReference type="PANTHER" id="PTHR46858:SF5">
    <property type="entry name" value="E3 UBIQUITIN-PROTEIN LIGASE APD1-RELATED"/>
    <property type="match status" value="1"/>
</dbReference>
<evidence type="ECO:0000256" key="1">
    <source>
        <dbReference type="ARBA" id="ARBA00022723"/>
    </source>
</evidence>
<dbReference type="GO" id="GO:0009705">
    <property type="term" value="C:plant-type vacuole membrane"/>
    <property type="evidence" value="ECO:0007669"/>
    <property type="project" value="TreeGrafter"/>
</dbReference>
<feature type="domain" description="RING-type" evidence="7">
    <location>
        <begin position="434"/>
        <end position="473"/>
    </location>
</feature>
<feature type="transmembrane region" description="Helical" evidence="6">
    <location>
        <begin position="336"/>
        <end position="354"/>
    </location>
</feature>
<evidence type="ECO:0000256" key="5">
    <source>
        <dbReference type="SAM" id="MobiDB-lite"/>
    </source>
</evidence>
<dbReference type="Gene3D" id="3.30.40.10">
    <property type="entry name" value="Zinc/RING finger domain, C3HC4 (zinc finger)"/>
    <property type="match status" value="1"/>
</dbReference>